<dbReference type="PANTHER" id="PTHR10183">
    <property type="entry name" value="CALPAIN"/>
    <property type="match status" value="1"/>
</dbReference>
<comment type="caution">
    <text evidence="6">Lacks conserved residue(s) required for the propagation of feature annotation.</text>
</comment>
<comment type="similarity">
    <text evidence="1">Belongs to the peptidase C2 family.</text>
</comment>
<evidence type="ECO:0000256" key="7">
    <source>
        <dbReference type="SAM" id="MobiDB-lite"/>
    </source>
</evidence>
<name>A0A836CIW9_9STRA</name>
<sequence length="488" mass="54102">MGLSSVLKEAKELAKVAKDIYHEAQAQAAAANTVDRDGSDAEQDPEADTAEEPAKLPAVLMATADLDKCIASCLQKFNKIVGTCQKAGSKFTDVDFPVTTKPAKCLYTRRHKPSDEFPAPSMWKRSSEISERPQMFVDGVHAGDIQQGGLGSCYFLGALAAIAAHKEHLESLIIAHDLQVGIVAVRFFKNNKWQAVIIDDYIGLKSDGSILYASCKDQDEFWVPLLEKAYAKLHGSFESIDGGWTYQAIMDMTGGAGFLTPCEQLGSPESCFAHLDSLLRKKAILGACLQPGNNQDLSNAADAAGIFTSLLEELDHVIADDGTFWMSAEDFMIYFSMIDACRTFTSDWVVTTTFGYFPATDENARFLRLDSKAKQDVGKSVIVLSQRDRRTERRLSLLNIEEVQLSLSIYRCLEGDYNPSTKSFGELQEDRRKLCALRELVVEMDLDPRYVYTLKVNPPVVAEGVTYKTALHFFLRVFATMDIRLEAL</sequence>
<feature type="domain" description="Calpain catalytic" evidence="8">
    <location>
        <begin position="90"/>
        <end position="255"/>
    </location>
</feature>
<dbReference type="InterPro" id="IPR001300">
    <property type="entry name" value="Peptidase_C2_calpain_cat"/>
</dbReference>
<evidence type="ECO:0000259" key="8">
    <source>
        <dbReference type="PROSITE" id="PS50203"/>
    </source>
</evidence>
<dbReference type="PROSITE" id="PS50203">
    <property type="entry name" value="CALPAIN_CAT"/>
    <property type="match status" value="2"/>
</dbReference>
<protein>
    <recommendedName>
        <fullName evidence="8">Calpain catalytic domain-containing protein</fullName>
    </recommendedName>
</protein>
<feature type="active site" evidence="5">
    <location>
        <position position="153"/>
    </location>
</feature>
<dbReference type="SUPFAM" id="SSF54001">
    <property type="entry name" value="Cysteine proteinases"/>
    <property type="match status" value="1"/>
</dbReference>
<feature type="domain" description="Calpain catalytic" evidence="8">
    <location>
        <begin position="278"/>
        <end position="344"/>
    </location>
</feature>
<evidence type="ECO:0000256" key="5">
    <source>
        <dbReference type="PIRSR" id="PIRSR622684-1"/>
    </source>
</evidence>
<dbReference type="SMART" id="SM00230">
    <property type="entry name" value="CysPc"/>
    <property type="match status" value="1"/>
</dbReference>
<dbReference type="InterPro" id="IPR022684">
    <property type="entry name" value="Calpain_cysteine_protease"/>
</dbReference>
<gene>
    <name evidence="9" type="ORF">JKP88DRAFT_306690</name>
</gene>
<evidence type="ECO:0000313" key="10">
    <source>
        <dbReference type="Proteomes" id="UP000664859"/>
    </source>
</evidence>
<evidence type="ECO:0000313" key="9">
    <source>
        <dbReference type="EMBL" id="KAG5187722.1"/>
    </source>
</evidence>
<proteinExistence type="inferred from homology"/>
<comment type="caution">
    <text evidence="9">The sequence shown here is derived from an EMBL/GenBank/DDBJ whole genome shotgun (WGS) entry which is preliminary data.</text>
</comment>
<dbReference type="InterPro" id="IPR038765">
    <property type="entry name" value="Papain-like_cys_pep_sf"/>
</dbReference>
<accession>A0A836CIW9</accession>
<dbReference type="InterPro" id="IPR000169">
    <property type="entry name" value="Pept_cys_AS"/>
</dbReference>
<evidence type="ECO:0000256" key="6">
    <source>
        <dbReference type="PROSITE-ProRule" id="PRU00239"/>
    </source>
</evidence>
<dbReference type="Gene3D" id="3.90.70.10">
    <property type="entry name" value="Cysteine proteinases"/>
    <property type="match status" value="1"/>
</dbReference>
<keyword evidence="4" id="KW-0788">Thiol protease</keyword>
<feature type="compositionally biased region" description="Acidic residues" evidence="7">
    <location>
        <begin position="40"/>
        <end position="51"/>
    </location>
</feature>
<dbReference type="OrthoDB" id="424753at2759"/>
<evidence type="ECO:0000256" key="1">
    <source>
        <dbReference type="ARBA" id="ARBA00007623"/>
    </source>
</evidence>
<feature type="region of interest" description="Disordered" evidence="7">
    <location>
        <begin position="27"/>
        <end position="54"/>
    </location>
</feature>
<dbReference type="AlphaFoldDB" id="A0A836CIW9"/>
<dbReference type="Pfam" id="PF00648">
    <property type="entry name" value="Peptidase_C2"/>
    <property type="match status" value="1"/>
</dbReference>
<dbReference type="EMBL" id="JAFCMP010000084">
    <property type="protein sequence ID" value="KAG5187722.1"/>
    <property type="molecule type" value="Genomic_DNA"/>
</dbReference>
<dbReference type="PANTHER" id="PTHR10183:SF379">
    <property type="entry name" value="CALPAIN-5"/>
    <property type="match status" value="1"/>
</dbReference>
<keyword evidence="3" id="KW-0378">Hydrolase</keyword>
<dbReference type="GO" id="GO:0006508">
    <property type="term" value="P:proteolysis"/>
    <property type="evidence" value="ECO:0007669"/>
    <property type="project" value="UniProtKB-KW"/>
</dbReference>
<evidence type="ECO:0000256" key="3">
    <source>
        <dbReference type="ARBA" id="ARBA00022801"/>
    </source>
</evidence>
<keyword evidence="2" id="KW-0645">Protease</keyword>
<evidence type="ECO:0000256" key="4">
    <source>
        <dbReference type="ARBA" id="ARBA00022807"/>
    </source>
</evidence>
<evidence type="ECO:0000256" key="2">
    <source>
        <dbReference type="ARBA" id="ARBA00022670"/>
    </source>
</evidence>
<organism evidence="9 10">
    <name type="scientific">Tribonema minus</name>
    <dbReference type="NCBI Taxonomy" id="303371"/>
    <lineage>
        <taxon>Eukaryota</taxon>
        <taxon>Sar</taxon>
        <taxon>Stramenopiles</taxon>
        <taxon>Ochrophyta</taxon>
        <taxon>PX clade</taxon>
        <taxon>Xanthophyceae</taxon>
        <taxon>Tribonematales</taxon>
        <taxon>Tribonemataceae</taxon>
        <taxon>Tribonema</taxon>
    </lineage>
</organism>
<dbReference type="PROSITE" id="PS00139">
    <property type="entry name" value="THIOL_PROTEASE_CYS"/>
    <property type="match status" value="1"/>
</dbReference>
<keyword evidence="10" id="KW-1185">Reference proteome</keyword>
<dbReference type="Proteomes" id="UP000664859">
    <property type="component" value="Unassembled WGS sequence"/>
</dbReference>
<dbReference type="PRINTS" id="PR00704">
    <property type="entry name" value="CALPAIN"/>
</dbReference>
<dbReference type="GO" id="GO:0004198">
    <property type="term" value="F:calcium-dependent cysteine-type endopeptidase activity"/>
    <property type="evidence" value="ECO:0007669"/>
    <property type="project" value="InterPro"/>
</dbReference>
<reference evidence="9" key="1">
    <citation type="submission" date="2021-02" db="EMBL/GenBank/DDBJ databases">
        <title>First Annotated Genome of the Yellow-green Alga Tribonema minus.</title>
        <authorList>
            <person name="Mahan K.M."/>
        </authorList>
    </citation>
    <scope>NUCLEOTIDE SEQUENCE</scope>
    <source>
        <strain evidence="9">UTEX B ZZ1240</strain>
    </source>
</reference>